<accession>A0A9W6LN55</accession>
<keyword evidence="2" id="KW-0808">Transferase</keyword>
<keyword evidence="5 9" id="KW-0418">Kinase</keyword>
<dbReference type="GO" id="GO:0009088">
    <property type="term" value="P:threonine biosynthetic process"/>
    <property type="evidence" value="ECO:0007669"/>
    <property type="project" value="UniProtKB-KW"/>
</dbReference>
<dbReference type="RefSeq" id="WP_281835357.1">
    <property type="nucleotide sequence ID" value="NZ_BSDY01000007.1"/>
</dbReference>
<keyword evidence="6" id="KW-0067">ATP-binding</keyword>
<dbReference type="CDD" id="cd05153">
    <property type="entry name" value="HomoserineK_II"/>
    <property type="match status" value="1"/>
</dbReference>
<evidence type="ECO:0000313" key="10">
    <source>
        <dbReference type="Proteomes" id="UP001144471"/>
    </source>
</evidence>
<dbReference type="Pfam" id="PF01636">
    <property type="entry name" value="APH"/>
    <property type="match status" value="1"/>
</dbReference>
<dbReference type="GO" id="GO:0004413">
    <property type="term" value="F:homoserine kinase activity"/>
    <property type="evidence" value="ECO:0007669"/>
    <property type="project" value="InterPro"/>
</dbReference>
<keyword evidence="4" id="KW-0547">Nucleotide-binding</keyword>
<comment type="similarity">
    <text evidence="7">Belongs to the pseudomonas-type ThrB family.</text>
</comment>
<gene>
    <name evidence="9" type="ORF">PM10SUCC1_18110</name>
</gene>
<dbReference type="PANTHER" id="PTHR21064:SF6">
    <property type="entry name" value="AMINOGLYCOSIDE PHOSPHOTRANSFERASE DOMAIN-CONTAINING PROTEIN"/>
    <property type="match status" value="1"/>
</dbReference>
<protein>
    <submittedName>
        <fullName evidence="9">Homoserine kinase</fullName>
    </submittedName>
</protein>
<evidence type="ECO:0000256" key="1">
    <source>
        <dbReference type="ARBA" id="ARBA00022605"/>
    </source>
</evidence>
<keyword evidence="1" id="KW-0028">Amino-acid biosynthesis</keyword>
<evidence type="ECO:0000313" key="9">
    <source>
        <dbReference type="EMBL" id="GLI56297.1"/>
    </source>
</evidence>
<evidence type="ECO:0000256" key="5">
    <source>
        <dbReference type="ARBA" id="ARBA00022777"/>
    </source>
</evidence>
<dbReference type="GO" id="GO:0005524">
    <property type="term" value="F:ATP binding"/>
    <property type="evidence" value="ECO:0007669"/>
    <property type="project" value="UniProtKB-KW"/>
</dbReference>
<dbReference type="PANTHER" id="PTHR21064">
    <property type="entry name" value="AMINOGLYCOSIDE PHOSPHOTRANSFERASE DOMAIN-CONTAINING PROTEIN-RELATED"/>
    <property type="match status" value="1"/>
</dbReference>
<dbReference type="Gene3D" id="3.30.200.20">
    <property type="entry name" value="Phosphorylase Kinase, domain 1"/>
    <property type="match status" value="1"/>
</dbReference>
<evidence type="ECO:0000256" key="4">
    <source>
        <dbReference type="ARBA" id="ARBA00022741"/>
    </source>
</evidence>
<dbReference type="InterPro" id="IPR011009">
    <property type="entry name" value="Kinase-like_dom_sf"/>
</dbReference>
<comment type="caution">
    <text evidence="9">The sequence shown here is derived from an EMBL/GenBank/DDBJ whole genome shotgun (WGS) entry which is preliminary data.</text>
</comment>
<evidence type="ECO:0000256" key="6">
    <source>
        <dbReference type="ARBA" id="ARBA00022840"/>
    </source>
</evidence>
<name>A0A9W6LN55_9FUSO</name>
<dbReference type="Gene3D" id="3.90.1200.10">
    <property type="match status" value="1"/>
</dbReference>
<dbReference type="InterPro" id="IPR002575">
    <property type="entry name" value="Aminoglycoside_PTrfase"/>
</dbReference>
<dbReference type="Proteomes" id="UP001144471">
    <property type="component" value="Unassembled WGS sequence"/>
</dbReference>
<proteinExistence type="inferred from homology"/>
<organism evidence="9 10">
    <name type="scientific">Propionigenium maris DSM 9537</name>
    <dbReference type="NCBI Taxonomy" id="1123000"/>
    <lineage>
        <taxon>Bacteria</taxon>
        <taxon>Fusobacteriati</taxon>
        <taxon>Fusobacteriota</taxon>
        <taxon>Fusobacteriia</taxon>
        <taxon>Fusobacteriales</taxon>
        <taxon>Fusobacteriaceae</taxon>
        <taxon>Propionigenium</taxon>
    </lineage>
</organism>
<evidence type="ECO:0000256" key="7">
    <source>
        <dbReference type="ARBA" id="ARBA00038240"/>
    </source>
</evidence>
<dbReference type="InterPro" id="IPR005280">
    <property type="entry name" value="Homoserine_kinase_II"/>
</dbReference>
<evidence type="ECO:0000259" key="8">
    <source>
        <dbReference type="Pfam" id="PF01636"/>
    </source>
</evidence>
<evidence type="ECO:0000256" key="2">
    <source>
        <dbReference type="ARBA" id="ARBA00022679"/>
    </source>
</evidence>
<feature type="domain" description="Aminoglycoside phosphotransferase" evidence="8">
    <location>
        <begin position="27"/>
        <end position="252"/>
    </location>
</feature>
<dbReference type="SUPFAM" id="SSF56112">
    <property type="entry name" value="Protein kinase-like (PK-like)"/>
    <property type="match status" value="1"/>
</dbReference>
<dbReference type="AlphaFoldDB" id="A0A9W6LN55"/>
<keyword evidence="10" id="KW-1185">Reference proteome</keyword>
<evidence type="ECO:0000256" key="3">
    <source>
        <dbReference type="ARBA" id="ARBA00022697"/>
    </source>
</evidence>
<sequence length="309" mass="36414">MAVYTKLSNERIEEIFMDYSLNKIERIVEIPEGILNTNYLVEGDNRKYIFRILEGERDYREEIKELELLNYINSKGFPCPVAIDNSRGENYIFVEGKMASVFTFIEGEKVGRIDGNSVGEIGRKLGIMHNLLRTREIRRSRKIDMDYFYDLLSKVDLKKILGEDYEVIMKFYRRAIAADYSSLPQGIIHNDIFPDNVFMREGEISGVIDFNDCLRGPLIMDLAIVINFWIRNRGFSREEEERLTQELLKAYEEERKLLPEERALMDEAIIRVALTFIFLRVNKFHVEDTSSVNMEFKDYRDLLPLLSYF</sequence>
<dbReference type="EMBL" id="BSDY01000007">
    <property type="protein sequence ID" value="GLI56297.1"/>
    <property type="molecule type" value="Genomic_DNA"/>
</dbReference>
<keyword evidence="3" id="KW-0791">Threonine biosynthesis</keyword>
<dbReference type="InterPro" id="IPR050249">
    <property type="entry name" value="Pseudomonas-type_ThrB"/>
</dbReference>
<reference evidence="9" key="1">
    <citation type="submission" date="2022-12" db="EMBL/GenBank/DDBJ databases">
        <title>Reference genome sequencing for broad-spectrum identification of bacterial and archaeal isolates by mass spectrometry.</title>
        <authorList>
            <person name="Sekiguchi Y."/>
            <person name="Tourlousse D.M."/>
        </authorList>
    </citation>
    <scope>NUCLEOTIDE SEQUENCE</scope>
    <source>
        <strain evidence="9">10succ1</strain>
    </source>
</reference>